<dbReference type="NCBIfam" id="NF045849">
    <property type="entry name" value="ICE_MMCAP2_0565"/>
    <property type="match status" value="1"/>
</dbReference>
<keyword evidence="1" id="KW-0472">Membrane</keyword>
<evidence type="ECO:0008006" key="4">
    <source>
        <dbReference type="Google" id="ProtNLM"/>
    </source>
</evidence>
<keyword evidence="1" id="KW-0812">Transmembrane</keyword>
<name>A0ABY0FM60_9BACT</name>
<gene>
    <name evidence="2" type="ORF">G3RUM_00212</name>
</gene>
<keyword evidence="3" id="KW-1185">Reference proteome</keyword>
<protein>
    <recommendedName>
        <fullName evidence="4">DUF4190 domain-containing protein</fullName>
    </recommendedName>
</protein>
<organism evidence="2 3">
    <name type="scientific">Candidatus Nanosyncoccus alces</name>
    <dbReference type="NCBI Taxonomy" id="2171997"/>
    <lineage>
        <taxon>Bacteria</taxon>
        <taxon>Candidatus Saccharimonadota</taxon>
        <taxon>Candidatus Nanosyncoccalia</taxon>
        <taxon>Candidatus Nanosyncoccales</taxon>
        <taxon>Candidatus Nanosyncoccaceae</taxon>
        <taxon>Candidatus Nanosyncoccus</taxon>
    </lineage>
</organism>
<reference evidence="2 3" key="1">
    <citation type="journal article" date="2018" name="bioRxiv">
        <title>Evidence of independent acquisition and adaption of ultra-small bacteria to human hosts across the highly diverse yet reduced genomes of the phylum Saccharibacteria.</title>
        <authorList>
            <person name="McLean J.S."/>
            <person name="Bor B."/>
            <person name="To T.T."/>
            <person name="Liu Q."/>
            <person name="Kearns K.A."/>
            <person name="Solden L.M."/>
            <person name="Wrighton K.C."/>
            <person name="He X."/>
            <person name="Shi W."/>
        </authorList>
    </citation>
    <scope>NUCLEOTIDE SEQUENCE [LARGE SCALE GENOMIC DNA]</scope>
    <source>
        <strain evidence="2 3">TM7_G3_2_Rum_HOT_351B</strain>
    </source>
</reference>
<evidence type="ECO:0000313" key="3">
    <source>
        <dbReference type="Proteomes" id="UP001191019"/>
    </source>
</evidence>
<dbReference type="EMBL" id="PRLM01000002">
    <property type="protein sequence ID" value="RYC74936.1"/>
    <property type="molecule type" value="Genomic_DNA"/>
</dbReference>
<feature type="transmembrane region" description="Helical" evidence="1">
    <location>
        <begin position="71"/>
        <end position="92"/>
    </location>
</feature>
<accession>A0ABY0FM60</accession>
<sequence length="120" mass="12274">MKTIVSQLAVGSTVNPIQGAGSNLESNVTTILSNIIAVLGVACVVVMIIGGVQYMTSTGDASKVEKGKKTILYGLIGLIVAALAFVIVNFVIGTILGNNMSNSCGEGTHWDATTKTCVAD</sequence>
<dbReference type="InterPro" id="IPR043993">
    <property type="entry name" value="T4SS_pilin"/>
</dbReference>
<evidence type="ECO:0000313" key="2">
    <source>
        <dbReference type="EMBL" id="RYC74936.1"/>
    </source>
</evidence>
<comment type="caution">
    <text evidence="2">The sequence shown here is derived from an EMBL/GenBank/DDBJ whole genome shotgun (WGS) entry which is preliminary data.</text>
</comment>
<keyword evidence="1" id="KW-1133">Transmembrane helix</keyword>
<dbReference type="RefSeq" id="WP_129734548.1">
    <property type="nucleotide sequence ID" value="NZ_PRLM01000002.1"/>
</dbReference>
<reference evidence="2 3" key="2">
    <citation type="journal article" date="2020" name="Cell Rep.">
        <title>Acquisition and Adaptation of Ultra-small Parasitic Reduced Genome Bacteria to Mammalian Hosts.</title>
        <authorList>
            <person name="McLean J.S."/>
            <person name="Bor B."/>
            <person name="Kerns K.A."/>
            <person name="Liu Q."/>
            <person name="To T.T."/>
            <person name="Solden L."/>
            <person name="Hendrickson E.L."/>
            <person name="Wrighton K."/>
            <person name="Shi W."/>
            <person name="He X."/>
        </authorList>
    </citation>
    <scope>NUCLEOTIDE SEQUENCE [LARGE SCALE GENOMIC DNA]</scope>
    <source>
        <strain evidence="2 3">TM7_G3_2_Rum_HOT_351B</strain>
    </source>
</reference>
<evidence type="ECO:0000256" key="1">
    <source>
        <dbReference type="SAM" id="Phobius"/>
    </source>
</evidence>
<dbReference type="Proteomes" id="UP001191019">
    <property type="component" value="Unassembled WGS sequence"/>
</dbReference>
<proteinExistence type="predicted"/>
<dbReference type="Pfam" id="PF18895">
    <property type="entry name" value="T4SS_pilin"/>
    <property type="match status" value="1"/>
</dbReference>
<feature type="transmembrane region" description="Helical" evidence="1">
    <location>
        <begin position="29"/>
        <end position="50"/>
    </location>
</feature>